<feature type="transmembrane region" description="Helical" evidence="1">
    <location>
        <begin position="126"/>
        <end position="148"/>
    </location>
</feature>
<proteinExistence type="predicted"/>
<protein>
    <submittedName>
        <fullName evidence="2">Uncharacterized protein</fullName>
    </submittedName>
</protein>
<dbReference type="OrthoDB" id="432123at2759"/>
<feature type="transmembrane region" description="Helical" evidence="1">
    <location>
        <begin position="370"/>
        <end position="391"/>
    </location>
</feature>
<feature type="transmembrane region" description="Helical" evidence="1">
    <location>
        <begin position="403"/>
        <end position="422"/>
    </location>
</feature>
<feature type="transmembrane region" description="Helical" evidence="1">
    <location>
        <begin position="336"/>
        <end position="358"/>
    </location>
</feature>
<feature type="transmembrane region" description="Helical" evidence="1">
    <location>
        <begin position="200"/>
        <end position="222"/>
    </location>
</feature>
<evidence type="ECO:0000256" key="1">
    <source>
        <dbReference type="SAM" id="Phobius"/>
    </source>
</evidence>
<feature type="transmembrane region" description="Helical" evidence="1">
    <location>
        <begin position="160"/>
        <end position="188"/>
    </location>
</feature>
<gene>
    <name evidence="2" type="ORF">SNAT2548_LOCUS18609</name>
</gene>
<organism evidence="2 3">
    <name type="scientific">Symbiodinium natans</name>
    <dbReference type="NCBI Taxonomy" id="878477"/>
    <lineage>
        <taxon>Eukaryota</taxon>
        <taxon>Sar</taxon>
        <taxon>Alveolata</taxon>
        <taxon>Dinophyceae</taxon>
        <taxon>Suessiales</taxon>
        <taxon>Symbiodiniaceae</taxon>
        <taxon>Symbiodinium</taxon>
    </lineage>
</organism>
<keyword evidence="3" id="KW-1185">Reference proteome</keyword>
<dbReference type="Proteomes" id="UP000604046">
    <property type="component" value="Unassembled WGS sequence"/>
</dbReference>
<reference evidence="2" key="1">
    <citation type="submission" date="2021-02" db="EMBL/GenBank/DDBJ databases">
        <authorList>
            <person name="Dougan E. K."/>
            <person name="Rhodes N."/>
            <person name="Thang M."/>
            <person name="Chan C."/>
        </authorList>
    </citation>
    <scope>NUCLEOTIDE SEQUENCE</scope>
</reference>
<evidence type="ECO:0000313" key="2">
    <source>
        <dbReference type="EMBL" id="CAE7352535.1"/>
    </source>
</evidence>
<sequence length="499" mass="56325">MSYALMKHPDGLLCQVFISHAWAEGLFELGDLVWRAWPRLQGIRNMYCCLLANPQNLDIGQLLSGPPKQSPFARAMRSASHVLVIPNETVSIYTRLWCVYEAYLGTCWHKTCLMPTQPKKVVRRSVVARTIILPAGFGLLLGSAWLLFLSDNRVLTHKMATMLMFLCVTVTALCFAVSLAMKVTAFMFTKPCRLWVKMMVIRTLHILLLSLCTTVACAWYIMKHREYPSPWQQFLHYFIPLALVLFNLLRISQLNQQRLEGLELSTQAGHLQIRTLDEATCTNPTDELRIREDIRGHEADVDLTIRVLMKAGAYNDSLRNAFEAGLDISGIGNTDLLAKMGTAILIWVLAIVDSAGFADNYFSCQFGNVTWLYLSIALTILMTMLTPVLIWRLHLRGQHQSGFAVKVWMNCASVGLGIPLLVQIETHLLTAMHFLEKEMEEPQNDELWCPPWYGWFMVSIFRPMVAVLSAVAAVPLGGTLRPSYLGGSWYLVTTLNPKP</sequence>
<keyword evidence="1" id="KW-1133">Transmembrane helix</keyword>
<feature type="transmembrane region" description="Helical" evidence="1">
    <location>
        <begin position="234"/>
        <end position="251"/>
    </location>
</feature>
<feature type="transmembrane region" description="Helical" evidence="1">
    <location>
        <begin position="452"/>
        <end position="474"/>
    </location>
</feature>
<accession>A0A812PYR8</accession>
<dbReference type="AlphaFoldDB" id="A0A812PYR8"/>
<name>A0A812PYR8_9DINO</name>
<dbReference type="EMBL" id="CAJNDS010002151">
    <property type="protein sequence ID" value="CAE7352535.1"/>
    <property type="molecule type" value="Genomic_DNA"/>
</dbReference>
<comment type="caution">
    <text evidence="2">The sequence shown here is derived from an EMBL/GenBank/DDBJ whole genome shotgun (WGS) entry which is preliminary data.</text>
</comment>
<keyword evidence="1" id="KW-0472">Membrane</keyword>
<keyword evidence="1" id="KW-0812">Transmembrane</keyword>
<evidence type="ECO:0000313" key="3">
    <source>
        <dbReference type="Proteomes" id="UP000604046"/>
    </source>
</evidence>